<dbReference type="Gene3D" id="2.60.200.30">
    <property type="entry name" value="Probable inorganic polyphosphate/atp-NAD kinase, domain 2"/>
    <property type="match status" value="1"/>
</dbReference>
<dbReference type="GO" id="GO:0003951">
    <property type="term" value="F:NAD+ kinase activity"/>
    <property type="evidence" value="ECO:0007669"/>
    <property type="project" value="InterPro"/>
</dbReference>
<dbReference type="FunFam" id="2.60.200.30:FF:000009">
    <property type="entry name" value="Poly(P)/ATP NAD kinase"/>
    <property type="match status" value="1"/>
</dbReference>
<keyword evidence="2" id="KW-0547">Nucleotide-binding</keyword>
<accession>A0A381NJH5</accession>
<keyword evidence="3" id="KW-0418">Kinase</keyword>
<dbReference type="EMBL" id="UINC01000393">
    <property type="protein sequence ID" value="SUZ54529.1"/>
    <property type="molecule type" value="Genomic_DNA"/>
</dbReference>
<evidence type="ECO:0000313" key="7">
    <source>
        <dbReference type="EMBL" id="SUZ54529.1"/>
    </source>
</evidence>
<evidence type="ECO:0008006" key="8">
    <source>
        <dbReference type="Google" id="ProtNLM"/>
    </source>
</evidence>
<organism evidence="7">
    <name type="scientific">marine metagenome</name>
    <dbReference type="NCBI Taxonomy" id="408172"/>
    <lineage>
        <taxon>unclassified sequences</taxon>
        <taxon>metagenomes</taxon>
        <taxon>ecological metagenomes</taxon>
    </lineage>
</organism>
<evidence type="ECO:0000256" key="3">
    <source>
        <dbReference type="ARBA" id="ARBA00022777"/>
    </source>
</evidence>
<dbReference type="InterPro" id="IPR002504">
    <property type="entry name" value="NADK"/>
</dbReference>
<name>A0A381NJH5_9ZZZZ</name>
<dbReference type="InterPro" id="IPR017438">
    <property type="entry name" value="ATP-NAD_kinase_N"/>
</dbReference>
<evidence type="ECO:0000256" key="6">
    <source>
        <dbReference type="ARBA" id="ARBA00023027"/>
    </source>
</evidence>
<dbReference type="Gene3D" id="3.40.50.10330">
    <property type="entry name" value="Probable inorganic polyphosphate/atp-NAD kinase, domain 1"/>
    <property type="match status" value="1"/>
</dbReference>
<keyword evidence="5" id="KW-0521">NADP</keyword>
<dbReference type="HAMAP" id="MF_00361">
    <property type="entry name" value="NAD_kinase"/>
    <property type="match status" value="1"/>
</dbReference>
<dbReference type="InterPro" id="IPR016064">
    <property type="entry name" value="NAD/diacylglycerol_kinase_sf"/>
</dbReference>
<dbReference type="GO" id="GO:0005524">
    <property type="term" value="F:ATP binding"/>
    <property type="evidence" value="ECO:0007669"/>
    <property type="project" value="UniProtKB-KW"/>
</dbReference>
<dbReference type="InterPro" id="IPR017437">
    <property type="entry name" value="ATP-NAD_kinase_PpnK-typ_C"/>
</dbReference>
<dbReference type="Pfam" id="PF20143">
    <property type="entry name" value="NAD_kinase_C"/>
    <property type="match status" value="1"/>
</dbReference>
<dbReference type="GO" id="GO:0006741">
    <property type="term" value="P:NADP+ biosynthetic process"/>
    <property type="evidence" value="ECO:0007669"/>
    <property type="project" value="InterPro"/>
</dbReference>
<keyword evidence="6" id="KW-0520">NAD</keyword>
<proteinExistence type="inferred from homology"/>
<keyword evidence="4" id="KW-0067">ATP-binding</keyword>
<evidence type="ECO:0000256" key="2">
    <source>
        <dbReference type="ARBA" id="ARBA00022741"/>
    </source>
</evidence>
<dbReference type="AlphaFoldDB" id="A0A381NJH5"/>
<sequence length="272" mass="30124">MFNTIGIITKPKDFTSEETARELSVFLHEQGVSLVEDSEQISKNADLIIVVGGDGSILNTARTYVDRNIPILGVNLGRLGFLADVSVENMIAVVEQILNGDFIKEERALLSCQIERGNQILSKHLAFNDAVIHRNNTPRMIEFELFVDGAFVNNQRADGMIITTPTGSTAYALSSGGPIMHPSVKSICLVSISPHTMSHRPIIVHGESEIVIRLLDSYENATASFDGQAKESIALGDHIRVKQHENFAHLLHPKGYDYFEIIRSKLHWGHQV</sequence>
<gene>
    <name evidence="7" type="ORF">METZ01_LOCUS7383</name>
</gene>
<keyword evidence="1" id="KW-0808">Transferase</keyword>
<dbReference type="SUPFAM" id="SSF111331">
    <property type="entry name" value="NAD kinase/diacylglycerol kinase-like"/>
    <property type="match status" value="1"/>
</dbReference>
<dbReference type="PANTHER" id="PTHR20275:SF0">
    <property type="entry name" value="NAD KINASE"/>
    <property type="match status" value="1"/>
</dbReference>
<evidence type="ECO:0000256" key="4">
    <source>
        <dbReference type="ARBA" id="ARBA00022840"/>
    </source>
</evidence>
<dbReference type="Pfam" id="PF01513">
    <property type="entry name" value="NAD_kinase"/>
    <property type="match status" value="1"/>
</dbReference>
<protein>
    <recommendedName>
        <fullName evidence="8">NAD kinase</fullName>
    </recommendedName>
</protein>
<evidence type="ECO:0000256" key="5">
    <source>
        <dbReference type="ARBA" id="ARBA00022857"/>
    </source>
</evidence>
<dbReference type="PANTHER" id="PTHR20275">
    <property type="entry name" value="NAD KINASE"/>
    <property type="match status" value="1"/>
</dbReference>
<evidence type="ECO:0000256" key="1">
    <source>
        <dbReference type="ARBA" id="ARBA00022679"/>
    </source>
</evidence>
<dbReference type="GO" id="GO:0019674">
    <property type="term" value="P:NAD+ metabolic process"/>
    <property type="evidence" value="ECO:0007669"/>
    <property type="project" value="InterPro"/>
</dbReference>
<reference evidence="7" key="1">
    <citation type="submission" date="2018-05" db="EMBL/GenBank/DDBJ databases">
        <authorList>
            <person name="Lanie J.A."/>
            <person name="Ng W.-L."/>
            <person name="Kazmierczak K.M."/>
            <person name="Andrzejewski T.M."/>
            <person name="Davidsen T.M."/>
            <person name="Wayne K.J."/>
            <person name="Tettelin H."/>
            <person name="Glass J.I."/>
            <person name="Rusch D."/>
            <person name="Podicherti R."/>
            <person name="Tsui H.-C.T."/>
            <person name="Winkler M.E."/>
        </authorList>
    </citation>
    <scope>NUCLEOTIDE SEQUENCE</scope>
</reference>